<dbReference type="Proteomes" id="UP000625711">
    <property type="component" value="Unassembled WGS sequence"/>
</dbReference>
<comment type="caution">
    <text evidence="2">The sequence shown here is derived from an EMBL/GenBank/DDBJ whole genome shotgun (WGS) entry which is preliminary data.</text>
</comment>
<name>A0A834IJJ1_RHYFE</name>
<evidence type="ECO:0000313" key="3">
    <source>
        <dbReference type="Proteomes" id="UP000625711"/>
    </source>
</evidence>
<evidence type="ECO:0000313" key="2">
    <source>
        <dbReference type="EMBL" id="KAF7280999.1"/>
    </source>
</evidence>
<feature type="compositionally biased region" description="Polar residues" evidence="1">
    <location>
        <begin position="56"/>
        <end position="80"/>
    </location>
</feature>
<proteinExistence type="predicted"/>
<evidence type="ECO:0000256" key="1">
    <source>
        <dbReference type="SAM" id="MobiDB-lite"/>
    </source>
</evidence>
<gene>
    <name evidence="2" type="ORF">GWI33_005266</name>
</gene>
<accession>A0A834IJJ1</accession>
<dbReference type="EMBL" id="JAACXV010000264">
    <property type="protein sequence ID" value="KAF7280999.1"/>
    <property type="molecule type" value="Genomic_DNA"/>
</dbReference>
<organism evidence="2 3">
    <name type="scientific">Rhynchophorus ferrugineus</name>
    <name type="common">Red palm weevil</name>
    <name type="synonym">Curculio ferrugineus</name>
    <dbReference type="NCBI Taxonomy" id="354439"/>
    <lineage>
        <taxon>Eukaryota</taxon>
        <taxon>Metazoa</taxon>
        <taxon>Ecdysozoa</taxon>
        <taxon>Arthropoda</taxon>
        <taxon>Hexapoda</taxon>
        <taxon>Insecta</taxon>
        <taxon>Pterygota</taxon>
        <taxon>Neoptera</taxon>
        <taxon>Endopterygota</taxon>
        <taxon>Coleoptera</taxon>
        <taxon>Polyphaga</taxon>
        <taxon>Cucujiformia</taxon>
        <taxon>Curculionidae</taxon>
        <taxon>Dryophthorinae</taxon>
        <taxon>Rhynchophorus</taxon>
    </lineage>
</organism>
<keyword evidence="3" id="KW-1185">Reference proteome</keyword>
<sequence>MIMTFMEHFKRIQGNPASSQIIFITVRFKSRPNNSSRSTKFPTRRSRRAPHPPVISWQQPPLYQSGVNSLPSSPPFSDQA</sequence>
<feature type="compositionally biased region" description="Polar residues" evidence="1">
    <location>
        <begin position="31"/>
        <end position="41"/>
    </location>
</feature>
<dbReference type="AlphaFoldDB" id="A0A834IJJ1"/>
<feature type="region of interest" description="Disordered" evidence="1">
    <location>
        <begin position="31"/>
        <end position="80"/>
    </location>
</feature>
<reference evidence="2" key="1">
    <citation type="submission" date="2020-08" db="EMBL/GenBank/DDBJ databases">
        <title>Genome sequencing and assembly of the red palm weevil Rhynchophorus ferrugineus.</title>
        <authorList>
            <person name="Dias G.B."/>
            <person name="Bergman C.M."/>
            <person name="Manee M."/>
        </authorList>
    </citation>
    <scope>NUCLEOTIDE SEQUENCE</scope>
    <source>
        <strain evidence="2">AA-2017</strain>
        <tissue evidence="2">Whole larva</tissue>
    </source>
</reference>
<protein>
    <submittedName>
        <fullName evidence="2">Uncharacterized protein</fullName>
    </submittedName>
</protein>